<keyword evidence="3" id="KW-1185">Reference proteome</keyword>
<accession>A0ABP9PYV0</accession>
<dbReference type="SMART" id="SM00382">
    <property type="entry name" value="AAA"/>
    <property type="match status" value="1"/>
</dbReference>
<dbReference type="Gene3D" id="3.40.50.300">
    <property type="entry name" value="P-loop containing nucleotide triphosphate hydrolases"/>
    <property type="match status" value="1"/>
</dbReference>
<dbReference type="InterPro" id="IPR003593">
    <property type="entry name" value="AAA+_ATPase"/>
</dbReference>
<name>A0ABP9PYV0_9PSEU</name>
<dbReference type="CDD" id="cd00009">
    <property type="entry name" value="AAA"/>
    <property type="match status" value="1"/>
</dbReference>
<reference evidence="3" key="1">
    <citation type="journal article" date="2019" name="Int. J. Syst. Evol. Microbiol.">
        <title>The Global Catalogue of Microorganisms (GCM) 10K type strain sequencing project: providing services to taxonomists for standard genome sequencing and annotation.</title>
        <authorList>
            <consortium name="The Broad Institute Genomics Platform"/>
            <consortium name="The Broad Institute Genome Sequencing Center for Infectious Disease"/>
            <person name="Wu L."/>
            <person name="Ma J."/>
        </authorList>
    </citation>
    <scope>NUCLEOTIDE SEQUENCE [LARGE SCALE GENOMIC DNA]</scope>
    <source>
        <strain evidence="3">JCM 18303</strain>
    </source>
</reference>
<protein>
    <recommendedName>
        <fullName evidence="1">AAA+ ATPase domain-containing protein</fullName>
    </recommendedName>
</protein>
<dbReference type="PANTHER" id="PTHR35894:SF1">
    <property type="entry name" value="PHOSPHORIBULOKINASE _ URIDINE KINASE FAMILY"/>
    <property type="match status" value="1"/>
</dbReference>
<organism evidence="2 3">
    <name type="scientific">Pseudonocardia eucalypti</name>
    <dbReference type="NCBI Taxonomy" id="648755"/>
    <lineage>
        <taxon>Bacteria</taxon>
        <taxon>Bacillati</taxon>
        <taxon>Actinomycetota</taxon>
        <taxon>Actinomycetes</taxon>
        <taxon>Pseudonocardiales</taxon>
        <taxon>Pseudonocardiaceae</taxon>
        <taxon>Pseudonocardia</taxon>
    </lineage>
</organism>
<dbReference type="InterPro" id="IPR052026">
    <property type="entry name" value="ExeA_AAA_ATPase_DNA-bind"/>
</dbReference>
<gene>
    <name evidence="2" type="ORF">GCM10023321_26260</name>
</gene>
<dbReference type="SUPFAM" id="SSF52540">
    <property type="entry name" value="P-loop containing nucleoside triphosphate hydrolases"/>
    <property type="match status" value="1"/>
</dbReference>
<evidence type="ECO:0000259" key="1">
    <source>
        <dbReference type="SMART" id="SM00382"/>
    </source>
</evidence>
<proteinExistence type="predicted"/>
<dbReference type="EMBL" id="BAABJP010000008">
    <property type="protein sequence ID" value="GAA5154442.1"/>
    <property type="molecule type" value="Genomic_DNA"/>
</dbReference>
<dbReference type="Proteomes" id="UP001428817">
    <property type="component" value="Unassembled WGS sequence"/>
</dbReference>
<evidence type="ECO:0000313" key="3">
    <source>
        <dbReference type="Proteomes" id="UP001428817"/>
    </source>
</evidence>
<sequence length="270" mass="30889">MNIPEYFNLNEQPFRLGPDPRYLFYSGQVKEAIAKCEYMALNRVGPIYMYGPIGSGKTSILRRLTERLGDDKRYNVAYVIAANVRRPNTFLKVIMQAFELQTARSYDANLHLFETFLAEQFRNDTTPVLLLDEAQNANRDALKLIHYLLNFETATTKLLQIVLAGQEELAGKILRYRELASRMFPIAINAMSSDDLEEMLRFRWLVAGGKQLPFEEGDTAYQTLFAYSKGLPRDAIKVCDEVLRELMATGRKRATAKDVETIAIQLNLKL</sequence>
<dbReference type="InterPro" id="IPR049945">
    <property type="entry name" value="AAA_22"/>
</dbReference>
<comment type="caution">
    <text evidence="2">The sequence shown here is derived from an EMBL/GenBank/DDBJ whole genome shotgun (WGS) entry which is preliminary data.</text>
</comment>
<dbReference type="RefSeq" id="WP_185061583.1">
    <property type="nucleotide sequence ID" value="NZ_BAABJP010000008.1"/>
</dbReference>
<dbReference type="PANTHER" id="PTHR35894">
    <property type="entry name" value="GENERAL SECRETION PATHWAY PROTEIN A-RELATED"/>
    <property type="match status" value="1"/>
</dbReference>
<dbReference type="InterPro" id="IPR027417">
    <property type="entry name" value="P-loop_NTPase"/>
</dbReference>
<feature type="domain" description="AAA+ ATPase" evidence="1">
    <location>
        <begin position="43"/>
        <end position="189"/>
    </location>
</feature>
<evidence type="ECO:0000313" key="2">
    <source>
        <dbReference type="EMBL" id="GAA5154442.1"/>
    </source>
</evidence>
<dbReference type="Pfam" id="PF13401">
    <property type="entry name" value="AAA_22"/>
    <property type="match status" value="1"/>
</dbReference>